<dbReference type="EMBL" id="UOEU01000084">
    <property type="protein sequence ID" value="VAW30779.1"/>
    <property type="molecule type" value="Genomic_DNA"/>
</dbReference>
<gene>
    <name evidence="2" type="ORF">MNBD_CHLOROFLEXI01-2619</name>
</gene>
<sequence>MDILVCVKRVPATGARIVLTEDAQAIETRNLGFTISPHEECAVEEAVQLVEKHGGSVTVLTLGGEEATQQIRDAMAVGVDKAVLLQTDGTDWNPMSTAKAIVTAVQAQQAAGESFDMLLFGNEAADSGGYQVGVRVAHALDLPCVTGIKGLEVGENRVTARREAGGGWELYEVTLPAVFTLKEGINLPRYPSVPGRLRAKRKPLQTDSPQKFAGGLKIMRLVTLPEQGSSTEVLGDGVTAVPKIIEILRELKFVESNHDFKHY</sequence>
<dbReference type="Pfam" id="PF01012">
    <property type="entry name" value="ETF"/>
    <property type="match status" value="1"/>
</dbReference>
<dbReference type="PIRSF" id="PIRSF000090">
    <property type="entry name" value="Beta-ETF"/>
    <property type="match status" value="1"/>
</dbReference>
<dbReference type="CDD" id="cd01714">
    <property type="entry name" value="ETF_beta"/>
    <property type="match status" value="1"/>
</dbReference>
<dbReference type="AlphaFoldDB" id="A0A3B0V1Q1"/>
<feature type="domain" description="Electron transfer flavoprotein alpha/beta-subunit N-terminal" evidence="1">
    <location>
        <begin position="23"/>
        <end position="216"/>
    </location>
</feature>
<dbReference type="SMART" id="SM00893">
    <property type="entry name" value="ETF"/>
    <property type="match status" value="1"/>
</dbReference>
<evidence type="ECO:0000259" key="1">
    <source>
        <dbReference type="SMART" id="SM00893"/>
    </source>
</evidence>
<organism evidence="2">
    <name type="scientific">hydrothermal vent metagenome</name>
    <dbReference type="NCBI Taxonomy" id="652676"/>
    <lineage>
        <taxon>unclassified sequences</taxon>
        <taxon>metagenomes</taxon>
        <taxon>ecological metagenomes</taxon>
    </lineage>
</organism>
<dbReference type="GO" id="GO:0009055">
    <property type="term" value="F:electron transfer activity"/>
    <property type="evidence" value="ECO:0007669"/>
    <property type="project" value="InterPro"/>
</dbReference>
<name>A0A3B0V1Q1_9ZZZZ</name>
<accession>A0A3B0V1Q1</accession>
<dbReference type="InterPro" id="IPR033948">
    <property type="entry name" value="ETF_beta_N"/>
</dbReference>
<proteinExistence type="predicted"/>
<dbReference type="InterPro" id="IPR012255">
    <property type="entry name" value="ETF_b"/>
</dbReference>
<dbReference type="PANTHER" id="PTHR21294">
    <property type="entry name" value="ELECTRON TRANSFER FLAVOPROTEIN BETA-SUBUNIT"/>
    <property type="match status" value="1"/>
</dbReference>
<reference evidence="2" key="1">
    <citation type="submission" date="2018-06" db="EMBL/GenBank/DDBJ databases">
        <authorList>
            <person name="Zhirakovskaya E."/>
        </authorList>
    </citation>
    <scope>NUCLEOTIDE SEQUENCE</scope>
</reference>
<evidence type="ECO:0000313" key="2">
    <source>
        <dbReference type="EMBL" id="VAW30779.1"/>
    </source>
</evidence>
<dbReference type="InterPro" id="IPR014729">
    <property type="entry name" value="Rossmann-like_a/b/a_fold"/>
</dbReference>
<protein>
    <submittedName>
        <fullName evidence="2">Electron transfer flavoprotein, beta subunit</fullName>
    </submittedName>
</protein>
<dbReference type="SUPFAM" id="SSF52402">
    <property type="entry name" value="Adenine nucleotide alpha hydrolases-like"/>
    <property type="match status" value="1"/>
</dbReference>
<dbReference type="Gene3D" id="3.40.50.620">
    <property type="entry name" value="HUPs"/>
    <property type="match status" value="1"/>
</dbReference>
<dbReference type="InterPro" id="IPR014730">
    <property type="entry name" value="ETF_a/b_N"/>
</dbReference>